<protein>
    <submittedName>
        <fullName evidence="2">PA2169 family four-helix-bundle protein</fullName>
    </submittedName>
</protein>
<evidence type="ECO:0000313" key="3">
    <source>
        <dbReference type="Proteomes" id="UP001165541"/>
    </source>
</evidence>
<evidence type="ECO:0000313" key="2">
    <source>
        <dbReference type="EMBL" id="MCM5682718.1"/>
    </source>
</evidence>
<dbReference type="Gene3D" id="1.20.1260.10">
    <property type="match status" value="1"/>
</dbReference>
<feature type="domain" description="DUF2383" evidence="1">
    <location>
        <begin position="12"/>
        <end position="120"/>
    </location>
</feature>
<sequence>MDPAAPMRQDQIVTLLNGLLETCRDGEFGFSACARHVGSAELREVFAMRAADCQRAALELGTYVAEYGGTPDSGGSAAGALHRGWVEVISALPGGNDHAMLQECQRGEDAAFERYRDALGQTLPEALRIVIERQFAGVQRNREQIQELRARYPG</sequence>
<evidence type="ECO:0000259" key="1">
    <source>
        <dbReference type="Pfam" id="PF09537"/>
    </source>
</evidence>
<dbReference type="InterPro" id="IPR016920">
    <property type="entry name" value="UCP029477"/>
</dbReference>
<proteinExistence type="predicted"/>
<dbReference type="PIRSF" id="PIRSF029477">
    <property type="entry name" value="UCP029477"/>
    <property type="match status" value="1"/>
</dbReference>
<comment type="caution">
    <text evidence="2">The sequence shown here is derived from an EMBL/GenBank/DDBJ whole genome shotgun (WGS) entry which is preliminary data.</text>
</comment>
<gene>
    <name evidence="2" type="ORF">M8A51_24565</name>
</gene>
<organism evidence="2 3">
    <name type="scientific">Caldimonas mangrovi</name>
    <dbReference type="NCBI Taxonomy" id="2944811"/>
    <lineage>
        <taxon>Bacteria</taxon>
        <taxon>Pseudomonadati</taxon>
        <taxon>Pseudomonadota</taxon>
        <taxon>Betaproteobacteria</taxon>
        <taxon>Burkholderiales</taxon>
        <taxon>Sphaerotilaceae</taxon>
        <taxon>Caldimonas</taxon>
    </lineage>
</organism>
<dbReference type="Pfam" id="PF09537">
    <property type="entry name" value="DUF2383"/>
    <property type="match status" value="1"/>
</dbReference>
<dbReference type="InterPro" id="IPR011971">
    <property type="entry name" value="CHP02284"/>
</dbReference>
<reference evidence="2" key="1">
    <citation type="submission" date="2022-05" db="EMBL/GenBank/DDBJ databases">
        <title>Schlegelella sp. nov., isolated from mangrove soil.</title>
        <authorList>
            <person name="Liu Y."/>
            <person name="Ge X."/>
            <person name="Liu W."/>
        </authorList>
    </citation>
    <scope>NUCLEOTIDE SEQUENCE</scope>
    <source>
        <strain evidence="2">S2-27</strain>
    </source>
</reference>
<dbReference type="EMBL" id="JAMKFE010000022">
    <property type="protein sequence ID" value="MCM5682718.1"/>
    <property type="molecule type" value="Genomic_DNA"/>
</dbReference>
<dbReference type="InterPro" id="IPR012347">
    <property type="entry name" value="Ferritin-like"/>
</dbReference>
<dbReference type="RefSeq" id="WP_251781262.1">
    <property type="nucleotide sequence ID" value="NZ_JAMKFE010000022.1"/>
</dbReference>
<accession>A0ABT0YVD6</accession>
<dbReference type="InterPro" id="IPR019052">
    <property type="entry name" value="DUF2383"/>
</dbReference>
<name>A0ABT0YVD6_9BURK</name>
<keyword evidence="3" id="KW-1185">Reference proteome</keyword>
<dbReference type="Proteomes" id="UP001165541">
    <property type="component" value="Unassembled WGS sequence"/>
</dbReference>
<dbReference type="NCBIfam" id="TIGR02284">
    <property type="entry name" value="PA2169 family four-helix-bundle protein"/>
    <property type="match status" value="1"/>
</dbReference>